<dbReference type="EnsemblPlants" id="AET7Gv20923100.23">
    <property type="protein sequence ID" value="AET7Gv20923100.23"/>
    <property type="gene ID" value="AET7Gv20923100"/>
</dbReference>
<reference evidence="2" key="3">
    <citation type="journal article" date="2017" name="Nature">
        <title>Genome sequence of the progenitor of the wheat D genome Aegilops tauschii.</title>
        <authorList>
            <person name="Luo M.C."/>
            <person name="Gu Y.Q."/>
            <person name="Puiu D."/>
            <person name="Wang H."/>
            <person name="Twardziok S.O."/>
            <person name="Deal K.R."/>
            <person name="Huo N."/>
            <person name="Zhu T."/>
            <person name="Wang L."/>
            <person name="Wang Y."/>
            <person name="McGuire P.E."/>
            <person name="Liu S."/>
            <person name="Long H."/>
            <person name="Ramasamy R.K."/>
            <person name="Rodriguez J.C."/>
            <person name="Van S.L."/>
            <person name="Yuan L."/>
            <person name="Wang Z."/>
            <person name="Xia Z."/>
            <person name="Xiao L."/>
            <person name="Anderson O.D."/>
            <person name="Ouyang S."/>
            <person name="Liang Y."/>
            <person name="Zimin A.V."/>
            <person name="Pertea G."/>
            <person name="Qi P."/>
            <person name="Bennetzen J.L."/>
            <person name="Dai X."/>
            <person name="Dawson M.W."/>
            <person name="Muller H.G."/>
            <person name="Kugler K."/>
            <person name="Rivarola-Duarte L."/>
            <person name="Spannagl M."/>
            <person name="Mayer K.F.X."/>
            <person name="Lu F.H."/>
            <person name="Bevan M.W."/>
            <person name="Leroy P."/>
            <person name="Li P."/>
            <person name="You F.M."/>
            <person name="Sun Q."/>
            <person name="Liu Z."/>
            <person name="Lyons E."/>
            <person name="Wicker T."/>
            <person name="Salzberg S.L."/>
            <person name="Devos K.M."/>
            <person name="Dvorak J."/>
        </authorList>
    </citation>
    <scope>NUCLEOTIDE SEQUENCE [LARGE SCALE GENOMIC DNA]</scope>
    <source>
        <strain evidence="2">cv. AL8/78</strain>
    </source>
</reference>
<keyword evidence="3" id="KW-1185">Reference proteome</keyword>
<dbReference type="Gramene" id="AET7Gv20923100.23">
    <property type="protein sequence ID" value="AET7Gv20923100.23"/>
    <property type="gene ID" value="AET7Gv20923100"/>
</dbReference>
<protein>
    <submittedName>
        <fullName evidence="2">Uncharacterized protein</fullName>
    </submittedName>
</protein>
<feature type="region of interest" description="Disordered" evidence="1">
    <location>
        <begin position="97"/>
        <end position="118"/>
    </location>
</feature>
<dbReference type="AlphaFoldDB" id="A0A453SFG8"/>
<sequence>MLSATSRSNHSLALVTRGLGGVTASYLQHGVTAPGALFNRLSHRHVLTAPVTRTANNHLNLPCPALPRGCCCDALSTGKKGPRVRPLYVRSIGLAGQDREASIRRPARTPDELTDTRI</sequence>
<proteinExistence type="predicted"/>
<accession>A0A453SFG8</accession>
<organism evidence="2 3">
    <name type="scientific">Aegilops tauschii subsp. strangulata</name>
    <name type="common">Goatgrass</name>
    <dbReference type="NCBI Taxonomy" id="200361"/>
    <lineage>
        <taxon>Eukaryota</taxon>
        <taxon>Viridiplantae</taxon>
        <taxon>Streptophyta</taxon>
        <taxon>Embryophyta</taxon>
        <taxon>Tracheophyta</taxon>
        <taxon>Spermatophyta</taxon>
        <taxon>Magnoliopsida</taxon>
        <taxon>Liliopsida</taxon>
        <taxon>Poales</taxon>
        <taxon>Poaceae</taxon>
        <taxon>BOP clade</taxon>
        <taxon>Pooideae</taxon>
        <taxon>Triticodae</taxon>
        <taxon>Triticeae</taxon>
        <taxon>Triticinae</taxon>
        <taxon>Aegilops</taxon>
    </lineage>
</organism>
<name>A0A453SFG8_AEGTS</name>
<reference evidence="3" key="1">
    <citation type="journal article" date="2014" name="Science">
        <title>Ancient hybridizations among the ancestral genomes of bread wheat.</title>
        <authorList>
            <consortium name="International Wheat Genome Sequencing Consortium,"/>
            <person name="Marcussen T."/>
            <person name="Sandve S.R."/>
            <person name="Heier L."/>
            <person name="Spannagl M."/>
            <person name="Pfeifer M."/>
            <person name="Jakobsen K.S."/>
            <person name="Wulff B.B."/>
            <person name="Steuernagel B."/>
            <person name="Mayer K.F."/>
            <person name="Olsen O.A."/>
        </authorList>
    </citation>
    <scope>NUCLEOTIDE SEQUENCE [LARGE SCALE GENOMIC DNA]</scope>
    <source>
        <strain evidence="3">cv. AL8/78</strain>
    </source>
</reference>
<reference evidence="2" key="4">
    <citation type="submission" date="2019-03" db="UniProtKB">
        <authorList>
            <consortium name="EnsemblPlants"/>
        </authorList>
    </citation>
    <scope>IDENTIFICATION</scope>
</reference>
<evidence type="ECO:0000256" key="1">
    <source>
        <dbReference type="SAM" id="MobiDB-lite"/>
    </source>
</evidence>
<reference evidence="2" key="5">
    <citation type="journal article" date="2021" name="G3 (Bethesda)">
        <title>Aegilops tauschii genome assembly Aet v5.0 features greater sequence contiguity and improved annotation.</title>
        <authorList>
            <person name="Wang L."/>
            <person name="Zhu T."/>
            <person name="Rodriguez J.C."/>
            <person name="Deal K.R."/>
            <person name="Dubcovsky J."/>
            <person name="McGuire P.E."/>
            <person name="Lux T."/>
            <person name="Spannagl M."/>
            <person name="Mayer K.F.X."/>
            <person name="Baldrich P."/>
            <person name="Meyers B.C."/>
            <person name="Huo N."/>
            <person name="Gu Y.Q."/>
            <person name="Zhou H."/>
            <person name="Devos K.M."/>
            <person name="Bennetzen J.L."/>
            <person name="Unver T."/>
            <person name="Budak H."/>
            <person name="Gulick P.J."/>
            <person name="Galiba G."/>
            <person name="Kalapos B."/>
            <person name="Nelson D.R."/>
            <person name="Li P."/>
            <person name="You F.M."/>
            <person name="Luo M.C."/>
            <person name="Dvorak J."/>
        </authorList>
    </citation>
    <scope>NUCLEOTIDE SEQUENCE [LARGE SCALE GENOMIC DNA]</scope>
    <source>
        <strain evidence="2">cv. AL8/78</strain>
    </source>
</reference>
<evidence type="ECO:0000313" key="3">
    <source>
        <dbReference type="Proteomes" id="UP000015105"/>
    </source>
</evidence>
<evidence type="ECO:0000313" key="2">
    <source>
        <dbReference type="EnsemblPlants" id="AET7Gv20923100.23"/>
    </source>
</evidence>
<reference evidence="3" key="2">
    <citation type="journal article" date="2017" name="Nat. Plants">
        <title>The Aegilops tauschii genome reveals multiple impacts of transposons.</title>
        <authorList>
            <person name="Zhao G."/>
            <person name="Zou C."/>
            <person name="Li K."/>
            <person name="Wang K."/>
            <person name="Li T."/>
            <person name="Gao L."/>
            <person name="Zhang X."/>
            <person name="Wang H."/>
            <person name="Yang Z."/>
            <person name="Liu X."/>
            <person name="Jiang W."/>
            <person name="Mao L."/>
            <person name="Kong X."/>
            <person name="Jiao Y."/>
            <person name="Jia J."/>
        </authorList>
    </citation>
    <scope>NUCLEOTIDE SEQUENCE [LARGE SCALE GENOMIC DNA]</scope>
    <source>
        <strain evidence="3">cv. AL8/78</strain>
    </source>
</reference>
<dbReference type="Proteomes" id="UP000015105">
    <property type="component" value="Chromosome 7D"/>
</dbReference>